<dbReference type="RefSeq" id="XP_055896899.1">
    <property type="nucleotide sequence ID" value="XM_056040924.1"/>
</dbReference>
<dbReference type="Proteomes" id="UP001165740">
    <property type="component" value="Chromosome 9"/>
</dbReference>
<protein>
    <submittedName>
        <fullName evidence="2">Uncharacterized protein LOC129928136</fullName>
    </submittedName>
</protein>
<name>A0A9W3BBF4_BIOGL</name>
<dbReference type="AlphaFoldDB" id="A0A9W3BBF4"/>
<reference evidence="2" key="1">
    <citation type="submission" date="2025-08" db="UniProtKB">
        <authorList>
            <consortium name="RefSeq"/>
        </authorList>
    </citation>
    <scope>IDENTIFICATION</scope>
</reference>
<proteinExistence type="predicted"/>
<evidence type="ECO:0000313" key="1">
    <source>
        <dbReference type="Proteomes" id="UP001165740"/>
    </source>
</evidence>
<accession>A0A9W3BBF4</accession>
<sequence length="205" mass="24272">MKTWINLGLIKKRVNKNLKYVYVLKKGKPIRKRSFYKNLQPAVIKDFLKRKLKNPVTQKINFVHGLNRILNKVTRYCKEFILREVVEYCGQTNNLDLQRLKTAVISQTINLFTLNDTIYTIHDNGSTKEDLDDRIFSVAHCFNDADIPRCPCRNRIYSHYYRKMEQCLTKDNVAFCSKYLDNSQSLRNKRSFFLTLQKCVKALAY</sequence>
<keyword evidence="1" id="KW-1185">Reference proteome</keyword>
<dbReference type="OrthoDB" id="6191032at2759"/>
<gene>
    <name evidence="2" type="primary">LOC129928136</name>
</gene>
<evidence type="ECO:0000313" key="2">
    <source>
        <dbReference type="RefSeq" id="XP_055896899.1"/>
    </source>
</evidence>
<dbReference type="GeneID" id="129928136"/>
<organism evidence="1 2">
    <name type="scientific">Biomphalaria glabrata</name>
    <name type="common">Bloodfluke planorb</name>
    <name type="synonym">Freshwater snail</name>
    <dbReference type="NCBI Taxonomy" id="6526"/>
    <lineage>
        <taxon>Eukaryota</taxon>
        <taxon>Metazoa</taxon>
        <taxon>Spiralia</taxon>
        <taxon>Lophotrochozoa</taxon>
        <taxon>Mollusca</taxon>
        <taxon>Gastropoda</taxon>
        <taxon>Heterobranchia</taxon>
        <taxon>Euthyneura</taxon>
        <taxon>Panpulmonata</taxon>
        <taxon>Hygrophila</taxon>
        <taxon>Lymnaeoidea</taxon>
        <taxon>Planorbidae</taxon>
        <taxon>Biomphalaria</taxon>
    </lineage>
</organism>